<protein>
    <submittedName>
        <fullName evidence="1">Uncharacterized protein</fullName>
    </submittedName>
</protein>
<feature type="non-terminal residue" evidence="1">
    <location>
        <position position="80"/>
    </location>
</feature>
<dbReference type="EMBL" id="JAAAHW010005097">
    <property type="protein sequence ID" value="KAF9969918.1"/>
    <property type="molecule type" value="Genomic_DNA"/>
</dbReference>
<evidence type="ECO:0000313" key="1">
    <source>
        <dbReference type="EMBL" id="KAF9969918.1"/>
    </source>
</evidence>
<proteinExistence type="predicted"/>
<dbReference type="Proteomes" id="UP000749646">
    <property type="component" value="Unassembled WGS sequence"/>
</dbReference>
<comment type="caution">
    <text evidence="1">The sequence shown here is derived from an EMBL/GenBank/DDBJ whole genome shotgun (WGS) entry which is preliminary data.</text>
</comment>
<organism evidence="1 2">
    <name type="scientific">Modicella reniformis</name>
    <dbReference type="NCBI Taxonomy" id="1440133"/>
    <lineage>
        <taxon>Eukaryota</taxon>
        <taxon>Fungi</taxon>
        <taxon>Fungi incertae sedis</taxon>
        <taxon>Mucoromycota</taxon>
        <taxon>Mortierellomycotina</taxon>
        <taxon>Mortierellomycetes</taxon>
        <taxon>Mortierellales</taxon>
        <taxon>Mortierellaceae</taxon>
        <taxon>Modicella</taxon>
    </lineage>
</organism>
<reference evidence="1" key="1">
    <citation type="journal article" date="2020" name="Fungal Divers.">
        <title>Resolving the Mortierellaceae phylogeny through synthesis of multi-gene phylogenetics and phylogenomics.</title>
        <authorList>
            <person name="Vandepol N."/>
            <person name="Liber J."/>
            <person name="Desiro A."/>
            <person name="Na H."/>
            <person name="Kennedy M."/>
            <person name="Barry K."/>
            <person name="Grigoriev I.V."/>
            <person name="Miller A.N."/>
            <person name="O'Donnell K."/>
            <person name="Stajich J.E."/>
            <person name="Bonito G."/>
        </authorList>
    </citation>
    <scope>NUCLEOTIDE SEQUENCE</scope>
    <source>
        <strain evidence="1">MES-2147</strain>
    </source>
</reference>
<name>A0A9P6JFJ0_9FUNG</name>
<gene>
    <name evidence="1" type="ORF">BGZ65_011523</name>
</gene>
<keyword evidence="2" id="KW-1185">Reference proteome</keyword>
<evidence type="ECO:0000313" key="2">
    <source>
        <dbReference type="Proteomes" id="UP000749646"/>
    </source>
</evidence>
<dbReference type="AlphaFoldDB" id="A0A9P6JFJ0"/>
<accession>A0A9P6JFJ0</accession>
<sequence>MARHEGYDLENAEFFDNYSLYLLSIIYILKNGISAPGINIPSVSHLRLAEGVHEVQGVLDLANLRSVIRYLKDYDEQLIS</sequence>